<keyword evidence="1" id="KW-0472">Membrane</keyword>
<keyword evidence="1" id="KW-1133">Transmembrane helix</keyword>
<accession>A0A8S5LY19</accession>
<evidence type="ECO:0000256" key="1">
    <source>
        <dbReference type="SAM" id="Phobius"/>
    </source>
</evidence>
<organism evidence="2">
    <name type="scientific">Siphoviridae sp. ctOOe6</name>
    <dbReference type="NCBI Taxonomy" id="2826309"/>
    <lineage>
        <taxon>Viruses</taxon>
        <taxon>Duplodnaviria</taxon>
        <taxon>Heunggongvirae</taxon>
        <taxon>Uroviricota</taxon>
        <taxon>Caudoviricetes</taxon>
    </lineage>
</organism>
<evidence type="ECO:0000313" key="2">
    <source>
        <dbReference type="EMBL" id="DAD74699.1"/>
    </source>
</evidence>
<reference evidence="2" key="1">
    <citation type="journal article" date="2021" name="Proc. Natl. Acad. Sci. U.S.A.">
        <title>A Catalog of Tens of Thousands of Viruses from Human Metagenomes Reveals Hidden Associations with Chronic Diseases.</title>
        <authorList>
            <person name="Tisza M.J."/>
            <person name="Buck C.B."/>
        </authorList>
    </citation>
    <scope>NUCLEOTIDE SEQUENCE</scope>
    <source>
        <strain evidence="2">CtOOe6</strain>
    </source>
</reference>
<sequence>MYFEILAFNKYKSSTGENNMQKFGDDGNEFWWNDEDQDTLIIIIGVMVILGGILFFRYIKATLFDFICVACLMIFFGIGIGRAIYLHRRKIPNLYMNEQGLKINGDFVSWNWIIKVEIREVPASKPQMSIFEDRIFIVYHKPGKRRKSTACLMPKQSEVGEIKEYIEVFWRYYKTNISEVDV</sequence>
<feature type="transmembrane region" description="Helical" evidence="1">
    <location>
        <begin position="63"/>
        <end position="85"/>
    </location>
</feature>
<name>A0A8S5LY19_9CAUD</name>
<protein>
    <submittedName>
        <fullName evidence="2">Uncharacterized protein</fullName>
    </submittedName>
</protein>
<dbReference type="EMBL" id="BK014763">
    <property type="protein sequence ID" value="DAD74699.1"/>
    <property type="molecule type" value="Genomic_DNA"/>
</dbReference>
<feature type="transmembrane region" description="Helical" evidence="1">
    <location>
        <begin position="39"/>
        <end position="56"/>
    </location>
</feature>
<keyword evidence="1" id="KW-0812">Transmembrane</keyword>
<proteinExistence type="predicted"/>